<feature type="compositionally biased region" description="Polar residues" evidence="1">
    <location>
        <begin position="71"/>
        <end position="86"/>
    </location>
</feature>
<reference evidence="2" key="1">
    <citation type="submission" date="2022-10" db="EMBL/GenBank/DDBJ databases">
        <title>Puccinia triticina Genome sequencing and assembly.</title>
        <authorList>
            <person name="Li C."/>
        </authorList>
    </citation>
    <scope>NUCLEOTIDE SEQUENCE</scope>
    <source>
        <strain evidence="2">Pt15</strain>
    </source>
</reference>
<dbReference type="EMBL" id="CP110423">
    <property type="protein sequence ID" value="WAQ82917.1"/>
    <property type="molecule type" value="Genomic_DNA"/>
</dbReference>
<feature type="compositionally biased region" description="Polar residues" evidence="1">
    <location>
        <begin position="50"/>
        <end position="60"/>
    </location>
</feature>
<dbReference type="RefSeq" id="XP_053018472.1">
    <property type="nucleotide sequence ID" value="XM_053167235.1"/>
</dbReference>
<proteinExistence type="predicted"/>
<protein>
    <submittedName>
        <fullName evidence="2">Uncharacterized protein</fullName>
    </submittedName>
</protein>
<evidence type="ECO:0000313" key="3">
    <source>
        <dbReference type="Proteomes" id="UP001164743"/>
    </source>
</evidence>
<dbReference type="GeneID" id="77808130"/>
<feature type="compositionally biased region" description="Polar residues" evidence="1">
    <location>
        <begin position="278"/>
        <end position="288"/>
    </location>
</feature>
<feature type="compositionally biased region" description="Polar residues" evidence="1">
    <location>
        <begin position="430"/>
        <end position="439"/>
    </location>
</feature>
<feature type="compositionally biased region" description="Basic and acidic residues" evidence="1">
    <location>
        <begin position="257"/>
        <end position="276"/>
    </location>
</feature>
<dbReference type="Proteomes" id="UP001164743">
    <property type="component" value="Chromosome 3A"/>
</dbReference>
<gene>
    <name evidence="2" type="ORF">PtA15_3A282</name>
</gene>
<name>A0ABY7CJE0_9BASI</name>
<feature type="compositionally biased region" description="Basic and acidic residues" evidence="1">
    <location>
        <begin position="357"/>
        <end position="397"/>
    </location>
</feature>
<accession>A0ABY7CJE0</accession>
<feature type="compositionally biased region" description="Basic and acidic residues" evidence="1">
    <location>
        <begin position="319"/>
        <end position="347"/>
    </location>
</feature>
<organism evidence="2 3">
    <name type="scientific">Puccinia triticina</name>
    <dbReference type="NCBI Taxonomy" id="208348"/>
    <lineage>
        <taxon>Eukaryota</taxon>
        <taxon>Fungi</taxon>
        <taxon>Dikarya</taxon>
        <taxon>Basidiomycota</taxon>
        <taxon>Pucciniomycotina</taxon>
        <taxon>Pucciniomycetes</taxon>
        <taxon>Pucciniales</taxon>
        <taxon>Pucciniaceae</taxon>
        <taxon>Puccinia</taxon>
    </lineage>
</organism>
<feature type="compositionally biased region" description="Basic and acidic residues" evidence="1">
    <location>
        <begin position="300"/>
        <end position="310"/>
    </location>
</feature>
<feature type="compositionally biased region" description="Basic and acidic residues" evidence="1">
    <location>
        <begin position="181"/>
        <end position="199"/>
    </location>
</feature>
<feature type="region of interest" description="Disordered" evidence="1">
    <location>
        <begin position="47"/>
        <end position="117"/>
    </location>
</feature>
<evidence type="ECO:0000256" key="1">
    <source>
        <dbReference type="SAM" id="MobiDB-lite"/>
    </source>
</evidence>
<sequence length="509" mass="57513">MTREAEEVDADSYRHWLRKRSELLESAATASDKGQRLAATDADALRGLQGPNQFSGQTSVAVGKEEGRIESFSNTGNENSMYQNAKATHEASGETRSIAKPNSFLNSGQAPDAKSIKDQKNIFQRFWEKIRNAWSRLWEFVLRKDRKPPTSSGNKGLKQTTPTSSDSPIKTPTDINPTQDDYQKKTHEGLMTAKKEGVETTRFTQPAKENKVFSTKQNEILPEVVTPDKSNSEDINPKKFNSNNMTPVKSKSQGTNPEEHKQKGIAQEKSKPKDMTAQEFQPTEQNSVMKKYNDGGGVFEDERLNSDKNEILIADNEFSGDKDGREAAGQDERTREVTSDGNWKDIFIEEDSNNNKVDLDRKTENLENNRVNIDRKEDDLDHKKVDGVNETENKDNKNSQGKGKNKGKENKNNRPNNQEKDKNKEKAENSESTVMYSNSGDREKHEGLALLEDLVDLSVQQHLASFMIGNADNVDELLEIKKVFPEFAKLNLHNKFKQALLYFEETKST</sequence>
<keyword evidence="3" id="KW-1185">Reference proteome</keyword>
<feature type="compositionally biased region" description="Polar residues" evidence="1">
    <location>
        <begin position="149"/>
        <end position="180"/>
    </location>
</feature>
<evidence type="ECO:0000313" key="2">
    <source>
        <dbReference type="EMBL" id="WAQ82917.1"/>
    </source>
</evidence>
<feature type="region of interest" description="Disordered" evidence="1">
    <location>
        <begin position="144"/>
        <end position="442"/>
    </location>
</feature>
<feature type="compositionally biased region" description="Polar residues" evidence="1">
    <location>
        <begin position="239"/>
        <end position="256"/>
    </location>
</feature>
<feature type="compositionally biased region" description="Basic and acidic residues" evidence="1">
    <location>
        <begin position="406"/>
        <end position="429"/>
    </location>
</feature>